<evidence type="ECO:0000256" key="1">
    <source>
        <dbReference type="SAM" id="MobiDB-lite"/>
    </source>
</evidence>
<feature type="compositionally biased region" description="Pro residues" evidence="1">
    <location>
        <begin position="10"/>
        <end position="19"/>
    </location>
</feature>
<feature type="region of interest" description="Disordered" evidence="1">
    <location>
        <begin position="70"/>
        <end position="95"/>
    </location>
</feature>
<name>A0ABR3M0T4_9TELE</name>
<dbReference type="Proteomes" id="UP001558613">
    <property type="component" value="Unassembled WGS sequence"/>
</dbReference>
<evidence type="ECO:0000313" key="3">
    <source>
        <dbReference type="Proteomes" id="UP001558613"/>
    </source>
</evidence>
<sequence length="95" mass="10397">MVKLRSTPLNAPPIPPPTRPRQRRRRAEPEVFHSVRALNVNSISVAIIPAYFPELSVSTACIWPCGTHWQTRPSSSSSSTTPGSPANCLFNNCSP</sequence>
<dbReference type="EMBL" id="JAYMGO010000016">
    <property type="protein sequence ID" value="KAL1258724.1"/>
    <property type="molecule type" value="Genomic_DNA"/>
</dbReference>
<reference evidence="2 3" key="1">
    <citation type="submission" date="2023-09" db="EMBL/GenBank/DDBJ databases">
        <authorList>
            <person name="Wang M."/>
        </authorList>
    </citation>
    <scope>NUCLEOTIDE SEQUENCE [LARGE SCALE GENOMIC DNA]</scope>
    <source>
        <strain evidence="2">GT-2023</strain>
        <tissue evidence="2">Liver</tissue>
    </source>
</reference>
<gene>
    <name evidence="2" type="ORF">QQF64_009301</name>
</gene>
<comment type="caution">
    <text evidence="2">The sequence shown here is derived from an EMBL/GenBank/DDBJ whole genome shotgun (WGS) entry which is preliminary data.</text>
</comment>
<feature type="compositionally biased region" description="Low complexity" evidence="1">
    <location>
        <begin position="71"/>
        <end position="85"/>
    </location>
</feature>
<feature type="region of interest" description="Disordered" evidence="1">
    <location>
        <begin position="1"/>
        <end position="28"/>
    </location>
</feature>
<proteinExistence type="predicted"/>
<accession>A0ABR3M0T4</accession>
<keyword evidence="3" id="KW-1185">Reference proteome</keyword>
<evidence type="ECO:0000313" key="2">
    <source>
        <dbReference type="EMBL" id="KAL1258724.1"/>
    </source>
</evidence>
<organism evidence="2 3">
    <name type="scientific">Cirrhinus molitorella</name>
    <name type="common">mud carp</name>
    <dbReference type="NCBI Taxonomy" id="172907"/>
    <lineage>
        <taxon>Eukaryota</taxon>
        <taxon>Metazoa</taxon>
        <taxon>Chordata</taxon>
        <taxon>Craniata</taxon>
        <taxon>Vertebrata</taxon>
        <taxon>Euteleostomi</taxon>
        <taxon>Actinopterygii</taxon>
        <taxon>Neopterygii</taxon>
        <taxon>Teleostei</taxon>
        <taxon>Ostariophysi</taxon>
        <taxon>Cypriniformes</taxon>
        <taxon>Cyprinidae</taxon>
        <taxon>Labeoninae</taxon>
        <taxon>Labeonini</taxon>
        <taxon>Cirrhinus</taxon>
    </lineage>
</organism>
<protein>
    <submittedName>
        <fullName evidence="2">Uncharacterized protein</fullName>
    </submittedName>
</protein>